<keyword evidence="2" id="KW-0732">Signal</keyword>
<comment type="caution">
    <text evidence="4">The sequence shown here is derived from an EMBL/GenBank/DDBJ whole genome shotgun (WGS) entry which is preliminary data.</text>
</comment>
<comment type="similarity">
    <text evidence="1">Belongs to the thioredoxin family. DsbA subfamily.</text>
</comment>
<dbReference type="RefSeq" id="WP_304281169.1">
    <property type="nucleotide sequence ID" value="NZ_QFQZ01000077.1"/>
</dbReference>
<accession>A0A2W5WUW5</accession>
<feature type="signal peptide" evidence="2">
    <location>
        <begin position="1"/>
        <end position="17"/>
    </location>
</feature>
<dbReference type="Proteomes" id="UP000249393">
    <property type="component" value="Unassembled WGS sequence"/>
</dbReference>
<dbReference type="Pfam" id="PF13462">
    <property type="entry name" value="Thioredoxin_4"/>
    <property type="match status" value="1"/>
</dbReference>
<feature type="chain" id="PRO_5016087935" evidence="2">
    <location>
        <begin position="18"/>
        <end position="202"/>
    </location>
</feature>
<proteinExistence type="inferred from homology"/>
<protein>
    <submittedName>
        <fullName evidence="4">Disulfide bond formation protein DsbA</fullName>
    </submittedName>
</protein>
<dbReference type="InterPro" id="IPR036249">
    <property type="entry name" value="Thioredoxin-like_sf"/>
</dbReference>
<evidence type="ECO:0000313" key="5">
    <source>
        <dbReference type="Proteomes" id="UP000249393"/>
    </source>
</evidence>
<evidence type="ECO:0000256" key="1">
    <source>
        <dbReference type="ARBA" id="ARBA00005791"/>
    </source>
</evidence>
<gene>
    <name evidence="4" type="ORF">DI526_18660</name>
</gene>
<dbReference type="AlphaFoldDB" id="A0A2W5WUW5"/>
<dbReference type="InterPro" id="IPR012336">
    <property type="entry name" value="Thioredoxin-like_fold"/>
</dbReference>
<evidence type="ECO:0000313" key="4">
    <source>
        <dbReference type="EMBL" id="PZR31754.1"/>
    </source>
</evidence>
<evidence type="ECO:0000256" key="2">
    <source>
        <dbReference type="SAM" id="SignalP"/>
    </source>
</evidence>
<feature type="domain" description="Thioredoxin-like fold" evidence="3">
    <location>
        <begin position="30"/>
        <end position="198"/>
    </location>
</feature>
<sequence length="202" mass="21683">MRRLALAVAALASLSLAACNKPSAPGAVADDMSLGNKDAKITVIEYASVGCPVCAAWQKEVYPAFKAKYIDTGKVRYVFREMLVGQGAEVTVASAGFLLARCAGKDKYFPVVDAVFASQPGVFDTPRESLLEIAKSSGMSEDQFTKCVTDETQLKALNERVERNAREHDVTATPTFEINGRKMQPGYHSLAEIDAAIEAAGK</sequence>
<dbReference type="PANTHER" id="PTHR13887:SF56">
    <property type="entry name" value="THIOREDOXIN-LIKE REDUCTASE RV2466C"/>
    <property type="match status" value="1"/>
</dbReference>
<name>A0A2W5WUW5_9CAUL</name>
<dbReference type="Gene3D" id="3.40.30.10">
    <property type="entry name" value="Glutaredoxin"/>
    <property type="match status" value="1"/>
</dbReference>
<reference evidence="4 5" key="1">
    <citation type="submission" date="2017-08" db="EMBL/GenBank/DDBJ databases">
        <title>Infants hospitalized years apart are colonized by the same room-sourced microbial strains.</title>
        <authorList>
            <person name="Brooks B."/>
            <person name="Olm M.R."/>
            <person name="Firek B.A."/>
            <person name="Baker R."/>
            <person name="Thomas B.C."/>
            <person name="Morowitz M.J."/>
            <person name="Banfield J.F."/>
        </authorList>
    </citation>
    <scope>NUCLEOTIDE SEQUENCE [LARGE SCALE GENOMIC DNA]</scope>
    <source>
        <strain evidence="4">S2_003_000_R2_4</strain>
    </source>
</reference>
<dbReference type="EMBL" id="QFQZ01000077">
    <property type="protein sequence ID" value="PZR31754.1"/>
    <property type="molecule type" value="Genomic_DNA"/>
</dbReference>
<dbReference type="PANTHER" id="PTHR13887">
    <property type="entry name" value="GLUTATHIONE S-TRANSFERASE KAPPA"/>
    <property type="match status" value="1"/>
</dbReference>
<dbReference type="PROSITE" id="PS51257">
    <property type="entry name" value="PROKAR_LIPOPROTEIN"/>
    <property type="match status" value="1"/>
</dbReference>
<organism evidence="4 5">
    <name type="scientific">Caulobacter segnis</name>
    <dbReference type="NCBI Taxonomy" id="88688"/>
    <lineage>
        <taxon>Bacteria</taxon>
        <taxon>Pseudomonadati</taxon>
        <taxon>Pseudomonadota</taxon>
        <taxon>Alphaproteobacteria</taxon>
        <taxon>Caulobacterales</taxon>
        <taxon>Caulobacteraceae</taxon>
        <taxon>Caulobacter</taxon>
    </lineage>
</organism>
<dbReference type="SUPFAM" id="SSF52833">
    <property type="entry name" value="Thioredoxin-like"/>
    <property type="match status" value="1"/>
</dbReference>
<evidence type="ECO:0000259" key="3">
    <source>
        <dbReference type="Pfam" id="PF13462"/>
    </source>
</evidence>